<evidence type="ECO:0000256" key="1">
    <source>
        <dbReference type="SAM" id="MobiDB-lite"/>
    </source>
</evidence>
<feature type="region of interest" description="Disordered" evidence="1">
    <location>
        <begin position="43"/>
        <end position="67"/>
    </location>
</feature>
<protein>
    <submittedName>
        <fullName evidence="2">Uncharacterized protein</fullName>
    </submittedName>
</protein>
<evidence type="ECO:0000313" key="2">
    <source>
        <dbReference type="EMBL" id="RDX51701.1"/>
    </source>
</evidence>
<organism evidence="2 3">
    <name type="scientific">Lentinus brumalis</name>
    <dbReference type="NCBI Taxonomy" id="2498619"/>
    <lineage>
        <taxon>Eukaryota</taxon>
        <taxon>Fungi</taxon>
        <taxon>Dikarya</taxon>
        <taxon>Basidiomycota</taxon>
        <taxon>Agaricomycotina</taxon>
        <taxon>Agaricomycetes</taxon>
        <taxon>Polyporales</taxon>
        <taxon>Polyporaceae</taxon>
        <taxon>Lentinus</taxon>
    </lineage>
</organism>
<evidence type="ECO:0000313" key="3">
    <source>
        <dbReference type="Proteomes" id="UP000256964"/>
    </source>
</evidence>
<accession>A0A371DGM3</accession>
<gene>
    <name evidence="2" type="ORF">OH76DRAFT_264769</name>
</gene>
<proteinExistence type="predicted"/>
<sequence>MGPDNCRHSASRDLRVVPNCRASLPLPTYLCASHVLCMVDDEPQHTRGREGDDDGGAPLPFSAGSPRARRNVASTLCTCTELMTVRRGTRRFTPPRPTCRQPDVGFWNDKHRKIIPDGDKDLPRLGAQPVLACVGPQSLFNFSRIRSCPRSWRRAGRRIHPPPWLCGSAIASRAWAAGHAGGVVVLNWRGRDCILHVAQEGQGCTPLPLHVAESNASGGIISRKSCPSNRGRWRQ</sequence>
<dbReference type="Proteomes" id="UP000256964">
    <property type="component" value="Unassembled WGS sequence"/>
</dbReference>
<reference evidence="2 3" key="1">
    <citation type="journal article" date="2018" name="Biotechnol. Biofuels">
        <title>Integrative visual omics of the white-rot fungus Polyporus brumalis exposes the biotechnological potential of its oxidative enzymes for delignifying raw plant biomass.</title>
        <authorList>
            <person name="Miyauchi S."/>
            <person name="Rancon A."/>
            <person name="Drula E."/>
            <person name="Hage H."/>
            <person name="Chaduli D."/>
            <person name="Favel A."/>
            <person name="Grisel S."/>
            <person name="Henrissat B."/>
            <person name="Herpoel-Gimbert I."/>
            <person name="Ruiz-Duenas F.J."/>
            <person name="Chevret D."/>
            <person name="Hainaut M."/>
            <person name="Lin J."/>
            <person name="Wang M."/>
            <person name="Pangilinan J."/>
            <person name="Lipzen A."/>
            <person name="Lesage-Meessen L."/>
            <person name="Navarro D."/>
            <person name="Riley R."/>
            <person name="Grigoriev I.V."/>
            <person name="Zhou S."/>
            <person name="Raouche S."/>
            <person name="Rosso M.N."/>
        </authorList>
    </citation>
    <scope>NUCLEOTIDE SEQUENCE [LARGE SCALE GENOMIC DNA]</scope>
    <source>
        <strain evidence="2 3">BRFM 1820</strain>
    </source>
</reference>
<dbReference type="EMBL" id="KZ857393">
    <property type="protein sequence ID" value="RDX51701.1"/>
    <property type="molecule type" value="Genomic_DNA"/>
</dbReference>
<keyword evidence="3" id="KW-1185">Reference proteome</keyword>
<name>A0A371DGM3_9APHY</name>
<dbReference type="AlphaFoldDB" id="A0A371DGM3"/>